<dbReference type="STRING" id="36087.A0A077YXR1"/>
<dbReference type="OrthoDB" id="5955317at2759"/>
<dbReference type="PANTHER" id="PTHR20988:SF2">
    <property type="entry name" value="TRANSMEMBRANE PROTEIN 183A-RELATED"/>
    <property type="match status" value="1"/>
</dbReference>
<proteinExistence type="inferred from homology"/>
<dbReference type="GO" id="GO:0031647">
    <property type="term" value="P:regulation of protein stability"/>
    <property type="evidence" value="ECO:0007669"/>
    <property type="project" value="TreeGrafter"/>
</dbReference>
<keyword evidence="8" id="KW-1185">Reference proteome</keyword>
<comment type="subcellular location">
    <subcellularLocation>
        <location evidence="1">Membrane</location>
        <topology evidence="1">Single-pass membrane protein</topology>
    </subcellularLocation>
</comment>
<dbReference type="GO" id="GO:0016020">
    <property type="term" value="C:membrane"/>
    <property type="evidence" value="ECO:0007669"/>
    <property type="project" value="UniProtKB-SubCell"/>
</dbReference>
<reference evidence="7" key="2">
    <citation type="submission" date="2014-03" db="EMBL/GenBank/DDBJ databases">
        <title>The whipworm genome and dual-species transcriptomics of an intimate host-pathogen interaction.</title>
        <authorList>
            <person name="Foth B.J."/>
            <person name="Tsai I.J."/>
            <person name="Reid A.J."/>
            <person name="Bancroft A.J."/>
            <person name="Nichol S."/>
            <person name="Tracey A."/>
            <person name="Holroyd N."/>
            <person name="Cotton J.A."/>
            <person name="Stanley E.J."/>
            <person name="Zarowiecki M."/>
            <person name="Liu J.Z."/>
            <person name="Huckvale T."/>
            <person name="Cooper P.J."/>
            <person name="Grencis R.K."/>
            <person name="Berriman M."/>
        </authorList>
    </citation>
    <scope>NUCLEOTIDE SEQUENCE [LARGE SCALE GENOMIC DNA]</scope>
</reference>
<dbReference type="GO" id="GO:0019005">
    <property type="term" value="C:SCF ubiquitin ligase complex"/>
    <property type="evidence" value="ECO:0007669"/>
    <property type="project" value="TreeGrafter"/>
</dbReference>
<evidence type="ECO:0000256" key="1">
    <source>
        <dbReference type="ARBA" id="ARBA00004167"/>
    </source>
</evidence>
<dbReference type="InterPro" id="IPR026509">
    <property type="entry name" value="TMEM183"/>
</dbReference>
<dbReference type="Proteomes" id="UP000030665">
    <property type="component" value="Unassembled WGS sequence"/>
</dbReference>
<feature type="signal peptide" evidence="6">
    <location>
        <begin position="1"/>
        <end position="27"/>
    </location>
</feature>
<protein>
    <submittedName>
        <fullName evidence="7">Transmembrane protein 183</fullName>
    </submittedName>
</protein>
<evidence type="ECO:0000256" key="5">
    <source>
        <dbReference type="ARBA" id="ARBA00023136"/>
    </source>
</evidence>
<accession>A0A077YXR1</accession>
<evidence type="ECO:0000256" key="4">
    <source>
        <dbReference type="ARBA" id="ARBA00022989"/>
    </source>
</evidence>
<keyword evidence="4" id="KW-1133">Transmembrane helix</keyword>
<organism evidence="7 8">
    <name type="scientific">Trichuris trichiura</name>
    <name type="common">Whipworm</name>
    <name type="synonym">Trichocephalus trichiurus</name>
    <dbReference type="NCBI Taxonomy" id="36087"/>
    <lineage>
        <taxon>Eukaryota</taxon>
        <taxon>Metazoa</taxon>
        <taxon>Ecdysozoa</taxon>
        <taxon>Nematoda</taxon>
        <taxon>Enoplea</taxon>
        <taxon>Dorylaimia</taxon>
        <taxon>Trichinellida</taxon>
        <taxon>Trichuridae</taxon>
        <taxon>Trichuris</taxon>
    </lineage>
</organism>
<sequence>MVALYFLNATCSVWSIIILSVVQSAESHRSYPPDLWHLVAQFIRPEDVCTFALLCRDTAAVVRSAHFWKGIYNRYCAGSSALPDRYLPQAMQRLFGLRTAVIRSLFFAYEPFVNRMQQRSSLFLSSEVITKLKRSVCISAWQNRSVEVSPRQVQWTYYFRLLMNGRGKENGRFANRKQTKSTFNRLKFLDDVNANADEGQLILKIVSSSYAFIPNTVLGGRLVNVSTLLGSGLSSTCMCLSFTGTAVVGSKSDGTPMGSYCPTSIVISDVTATFAYDWWHSAFPSTPLTIHSLQTTYHH</sequence>
<dbReference type="EMBL" id="HG805826">
    <property type="protein sequence ID" value="CDW52556.1"/>
    <property type="molecule type" value="Genomic_DNA"/>
</dbReference>
<reference evidence="7" key="1">
    <citation type="submission" date="2014-01" db="EMBL/GenBank/DDBJ databases">
        <authorList>
            <person name="Aslett M."/>
        </authorList>
    </citation>
    <scope>NUCLEOTIDE SEQUENCE</scope>
</reference>
<name>A0A077YXR1_TRITR</name>
<dbReference type="PANTHER" id="PTHR20988">
    <property type="entry name" value="TRANSMEMBRANE PROTEIN 183A-RELATED"/>
    <property type="match status" value="1"/>
</dbReference>
<evidence type="ECO:0000313" key="7">
    <source>
        <dbReference type="EMBL" id="CDW52556.1"/>
    </source>
</evidence>
<dbReference type="SUPFAM" id="SSF81383">
    <property type="entry name" value="F-box domain"/>
    <property type="match status" value="1"/>
</dbReference>
<keyword evidence="6" id="KW-0732">Signal</keyword>
<feature type="chain" id="PRO_5001728212" evidence="6">
    <location>
        <begin position="28"/>
        <end position="299"/>
    </location>
</feature>
<evidence type="ECO:0000256" key="6">
    <source>
        <dbReference type="SAM" id="SignalP"/>
    </source>
</evidence>
<keyword evidence="5" id="KW-0472">Membrane</keyword>
<evidence type="ECO:0000256" key="3">
    <source>
        <dbReference type="ARBA" id="ARBA00022692"/>
    </source>
</evidence>
<gene>
    <name evidence="7" type="ORF">TTRE_0000081801</name>
</gene>
<keyword evidence="3 7" id="KW-0812">Transmembrane</keyword>
<evidence type="ECO:0000256" key="2">
    <source>
        <dbReference type="ARBA" id="ARBA00006744"/>
    </source>
</evidence>
<comment type="similarity">
    <text evidence="2">Belongs to the TMEM183 family.</text>
</comment>
<evidence type="ECO:0000313" key="8">
    <source>
        <dbReference type="Proteomes" id="UP000030665"/>
    </source>
</evidence>
<dbReference type="InterPro" id="IPR036047">
    <property type="entry name" value="F-box-like_dom_sf"/>
</dbReference>
<dbReference type="AlphaFoldDB" id="A0A077YXR1"/>